<feature type="binding site" evidence="6">
    <location>
        <position position="82"/>
    </location>
    <ligand>
        <name>S-adenosyl-L-methionine</name>
        <dbReference type="ChEBI" id="CHEBI:59789"/>
    </ligand>
</feature>
<comment type="caution">
    <text evidence="6">Lacks conserved residue(s) required for the propagation of feature annotation.</text>
</comment>
<feature type="binding site" evidence="6">
    <location>
        <position position="77"/>
    </location>
    <ligand>
        <name>S-adenosyl-L-methionine</name>
        <dbReference type="ChEBI" id="CHEBI:59789"/>
    </ligand>
</feature>
<comment type="catalytic activity">
    <reaction evidence="6">
        <text>guanosine(527) in 16S rRNA + S-adenosyl-L-methionine = N(7)-methylguanosine(527) in 16S rRNA + S-adenosyl-L-homocysteine</text>
        <dbReference type="Rhea" id="RHEA:42732"/>
        <dbReference type="Rhea" id="RHEA-COMP:10209"/>
        <dbReference type="Rhea" id="RHEA-COMP:10210"/>
        <dbReference type="ChEBI" id="CHEBI:57856"/>
        <dbReference type="ChEBI" id="CHEBI:59789"/>
        <dbReference type="ChEBI" id="CHEBI:74269"/>
        <dbReference type="ChEBI" id="CHEBI:74480"/>
        <dbReference type="EC" id="2.1.1.170"/>
    </reaction>
</comment>
<comment type="similarity">
    <text evidence="6">Belongs to the methyltransferase superfamily. RNA methyltransferase RsmG family.</text>
</comment>
<dbReference type="SUPFAM" id="SSF53335">
    <property type="entry name" value="S-adenosyl-L-methionine-dependent methyltransferases"/>
    <property type="match status" value="1"/>
</dbReference>
<dbReference type="KEGG" id="opf:CBP31_07480"/>
<comment type="function">
    <text evidence="6">Specifically methylates the N7 position of guanine in position 527 of 16S rRNA.</text>
</comment>
<evidence type="ECO:0000256" key="4">
    <source>
        <dbReference type="ARBA" id="ARBA00022679"/>
    </source>
</evidence>
<dbReference type="PIRSF" id="PIRSF003078">
    <property type="entry name" value="GidB"/>
    <property type="match status" value="1"/>
</dbReference>
<dbReference type="InterPro" id="IPR003682">
    <property type="entry name" value="rRNA_ssu_MeTfrase_G"/>
</dbReference>
<keyword evidence="1 6" id="KW-0963">Cytoplasm</keyword>
<dbReference type="Gene3D" id="3.40.50.150">
    <property type="entry name" value="Vaccinia Virus protein VP39"/>
    <property type="match status" value="1"/>
</dbReference>
<dbReference type="EC" id="2.1.1.170" evidence="6"/>
<evidence type="ECO:0000256" key="1">
    <source>
        <dbReference type="ARBA" id="ARBA00022490"/>
    </source>
</evidence>
<dbReference type="EMBL" id="CP021377">
    <property type="protein sequence ID" value="ART82486.1"/>
    <property type="molecule type" value="Genomic_DNA"/>
</dbReference>
<gene>
    <name evidence="6" type="primary">rsmG</name>
    <name evidence="7" type="ORF">CBP31_07480</name>
</gene>
<dbReference type="PANTHER" id="PTHR31760:SF0">
    <property type="entry name" value="S-ADENOSYL-L-METHIONINE-DEPENDENT METHYLTRANSFERASES SUPERFAMILY PROTEIN"/>
    <property type="match status" value="1"/>
</dbReference>
<dbReference type="CDD" id="cd02440">
    <property type="entry name" value="AdoMet_MTases"/>
    <property type="match status" value="1"/>
</dbReference>
<evidence type="ECO:0000256" key="2">
    <source>
        <dbReference type="ARBA" id="ARBA00022552"/>
    </source>
</evidence>
<evidence type="ECO:0000256" key="5">
    <source>
        <dbReference type="ARBA" id="ARBA00022691"/>
    </source>
</evidence>
<dbReference type="PANTHER" id="PTHR31760">
    <property type="entry name" value="S-ADENOSYL-L-METHIONINE-DEPENDENT METHYLTRANSFERASES SUPERFAMILY PROTEIN"/>
    <property type="match status" value="1"/>
</dbReference>
<dbReference type="RefSeq" id="WP_087035968.1">
    <property type="nucleotide sequence ID" value="NZ_CP021377.1"/>
</dbReference>
<keyword evidence="8" id="KW-1185">Reference proteome</keyword>
<dbReference type="GO" id="GO:0005829">
    <property type="term" value="C:cytosol"/>
    <property type="evidence" value="ECO:0007669"/>
    <property type="project" value="TreeGrafter"/>
</dbReference>
<comment type="subcellular location">
    <subcellularLocation>
        <location evidence="6">Cytoplasm</location>
    </subcellularLocation>
</comment>
<keyword evidence="2 6" id="KW-0698">rRNA processing</keyword>
<name>A0A1Y0D5N9_9GAMM</name>
<evidence type="ECO:0000313" key="7">
    <source>
        <dbReference type="EMBL" id="ART82486.1"/>
    </source>
</evidence>
<keyword evidence="5 6" id="KW-0949">S-adenosyl-L-methionine</keyword>
<feature type="binding site" evidence="6">
    <location>
        <begin position="128"/>
        <end position="129"/>
    </location>
    <ligand>
        <name>S-adenosyl-L-methionine</name>
        <dbReference type="ChEBI" id="CHEBI:59789"/>
    </ligand>
</feature>
<dbReference type="NCBIfam" id="TIGR00138">
    <property type="entry name" value="rsmG_gidB"/>
    <property type="match status" value="1"/>
</dbReference>
<accession>A0A1Y0D5N9</accession>
<dbReference type="InterPro" id="IPR029063">
    <property type="entry name" value="SAM-dependent_MTases_sf"/>
</dbReference>
<dbReference type="Proteomes" id="UP000243937">
    <property type="component" value="Chromosome"/>
</dbReference>
<keyword evidence="3 6" id="KW-0489">Methyltransferase</keyword>
<reference evidence="7 8" key="1">
    <citation type="journal article" date="2014" name="Int. J. Syst. Evol. Microbiol.">
        <title>Oceanisphaera profunda sp. nov., a marine bacterium isolated from deep-sea sediment, and emended description of the genus Oceanisphaera.</title>
        <authorList>
            <person name="Xu Z."/>
            <person name="Zhang X.Y."/>
            <person name="Su H.N."/>
            <person name="Yu Z.C."/>
            <person name="Liu C."/>
            <person name="Li H."/>
            <person name="Chen X.L."/>
            <person name="Song X.Y."/>
            <person name="Xie B.B."/>
            <person name="Qin Q.L."/>
            <person name="Zhou B.C."/>
            <person name="Shi M."/>
            <person name="Huang Y."/>
            <person name="Zhang Y.Z."/>
        </authorList>
    </citation>
    <scope>NUCLEOTIDE SEQUENCE [LARGE SCALE GENOMIC DNA]</scope>
    <source>
        <strain evidence="7 8">SM1222</strain>
    </source>
</reference>
<proteinExistence type="inferred from homology"/>
<sequence>MKEQLTSTLARLLAQTELAVTEQQVEQLVTLVTLLDKWNKAFNLTSVRDPLAMVGRHMVDSLVVSPYLEGTRFIDVGTGPGLPGLPLAIMNPDKEFVLLDSLGKRIRFIRMVIHHLGLTNVTAVESRVEAYQPEQKFDGVLSRAFASLDDMVSWCAHLPGPEGRFLALKGQYPEQELQSLPAHLQLDKVYALIVPEQDGERHLVVLKQVSQSK</sequence>
<organism evidence="7 8">
    <name type="scientific">Oceanisphaera profunda</name>
    <dbReference type="NCBI Taxonomy" id="1416627"/>
    <lineage>
        <taxon>Bacteria</taxon>
        <taxon>Pseudomonadati</taxon>
        <taxon>Pseudomonadota</taxon>
        <taxon>Gammaproteobacteria</taxon>
        <taxon>Aeromonadales</taxon>
        <taxon>Aeromonadaceae</taxon>
        <taxon>Oceanisphaera</taxon>
    </lineage>
</organism>
<evidence type="ECO:0000313" key="8">
    <source>
        <dbReference type="Proteomes" id="UP000243937"/>
    </source>
</evidence>
<dbReference type="Pfam" id="PF02527">
    <property type="entry name" value="GidB"/>
    <property type="match status" value="1"/>
</dbReference>
<evidence type="ECO:0000256" key="6">
    <source>
        <dbReference type="HAMAP-Rule" id="MF_00074"/>
    </source>
</evidence>
<protein>
    <recommendedName>
        <fullName evidence="6">Ribosomal RNA small subunit methyltransferase G</fullName>
        <ecNumber evidence="6">2.1.1.170</ecNumber>
    </recommendedName>
    <alternativeName>
        <fullName evidence="6">16S rRNA 7-methylguanosine methyltransferase</fullName>
        <shortName evidence="6">16S rRNA m7G methyltransferase</shortName>
    </alternativeName>
</protein>
<dbReference type="AlphaFoldDB" id="A0A1Y0D5N9"/>
<dbReference type="HAMAP" id="MF_00074">
    <property type="entry name" value="16SrRNA_methyltr_G"/>
    <property type="match status" value="1"/>
</dbReference>
<dbReference type="GO" id="GO:0070043">
    <property type="term" value="F:rRNA (guanine-N7-)-methyltransferase activity"/>
    <property type="evidence" value="ECO:0007669"/>
    <property type="project" value="UniProtKB-UniRule"/>
</dbReference>
<dbReference type="OrthoDB" id="9808773at2"/>
<evidence type="ECO:0000256" key="3">
    <source>
        <dbReference type="ARBA" id="ARBA00022603"/>
    </source>
</evidence>
<feature type="binding site" evidence="6">
    <location>
        <position position="143"/>
    </location>
    <ligand>
        <name>S-adenosyl-L-methionine</name>
        <dbReference type="ChEBI" id="CHEBI:59789"/>
    </ligand>
</feature>
<keyword evidence="4 6" id="KW-0808">Transferase</keyword>